<reference evidence="10 11" key="1">
    <citation type="submission" date="2017-06" db="EMBL/GenBank/DDBJ databases">
        <authorList>
            <consortium name="Pathogen Informatics"/>
        </authorList>
    </citation>
    <scope>NUCLEOTIDE SEQUENCE [LARGE SCALE GENOMIC DNA]</scope>
    <source>
        <strain evidence="10 11">NCTC13161</strain>
    </source>
</reference>
<proteinExistence type="inferred from homology"/>
<dbReference type="STRING" id="93222.NA29_15120"/>
<dbReference type="InterPro" id="IPR044862">
    <property type="entry name" value="Pro_4_hyd_alph_FE2OG_OXY"/>
</dbReference>
<dbReference type="GO" id="GO:0031418">
    <property type="term" value="F:L-ascorbic acid binding"/>
    <property type="evidence" value="ECO:0007669"/>
    <property type="project" value="UniProtKB-KW"/>
</dbReference>
<dbReference type="Pfam" id="PF13640">
    <property type="entry name" value="2OG-FeII_Oxy_3"/>
    <property type="match status" value="1"/>
</dbReference>
<dbReference type="GO" id="GO:0016706">
    <property type="term" value="F:2-oxoglutarate-dependent dioxygenase activity"/>
    <property type="evidence" value="ECO:0007669"/>
    <property type="project" value="UniProtKB-UniRule"/>
</dbReference>
<dbReference type="AlphaFoldDB" id="A0A239SHF8"/>
<dbReference type="GeneID" id="88094826"/>
<dbReference type="HAMAP" id="MF_00657">
    <property type="entry name" value="Hydroxyl_YbiX"/>
    <property type="match status" value="1"/>
</dbReference>
<keyword evidence="4 7" id="KW-0223">Dioxygenase</keyword>
<evidence type="ECO:0000256" key="3">
    <source>
        <dbReference type="ARBA" id="ARBA00022896"/>
    </source>
</evidence>
<dbReference type="KEGG" id="pspu:NA29_15120"/>
<dbReference type="InterPro" id="IPR041097">
    <property type="entry name" value="PKHD_C"/>
</dbReference>
<keyword evidence="2 7" id="KW-0479">Metal-binding</keyword>
<feature type="binding site" evidence="7">
    <location>
        <position position="98"/>
    </location>
    <ligand>
        <name>Fe cation</name>
        <dbReference type="ChEBI" id="CHEBI:24875"/>
    </ligand>
</feature>
<dbReference type="PANTHER" id="PTHR41536">
    <property type="entry name" value="PKHD-TYPE HYDROXYLASE YBIX"/>
    <property type="match status" value="1"/>
</dbReference>
<evidence type="ECO:0000256" key="1">
    <source>
        <dbReference type="ARBA" id="ARBA00001961"/>
    </source>
</evidence>
<evidence type="ECO:0000256" key="2">
    <source>
        <dbReference type="ARBA" id="ARBA00022723"/>
    </source>
</evidence>
<feature type="binding site" evidence="7">
    <location>
        <position position="159"/>
    </location>
    <ligand>
        <name>Fe cation</name>
        <dbReference type="ChEBI" id="CHEBI:24875"/>
    </ligand>
</feature>
<feature type="region of interest" description="Disordered" evidence="8">
    <location>
        <begin position="32"/>
        <end position="51"/>
    </location>
</feature>
<dbReference type="PROSITE" id="PS51471">
    <property type="entry name" value="FE2OG_OXY"/>
    <property type="match status" value="1"/>
</dbReference>
<evidence type="ECO:0000259" key="9">
    <source>
        <dbReference type="PROSITE" id="PS51471"/>
    </source>
</evidence>
<comment type="cofactor">
    <cofactor evidence="7">
        <name>Fe(2+)</name>
        <dbReference type="ChEBI" id="CHEBI:29033"/>
    </cofactor>
    <text evidence="7">Binds 1 Fe(2+) ion per subunit.</text>
</comment>
<keyword evidence="6 7" id="KW-0408">Iron</keyword>
<keyword evidence="3 7" id="KW-0847">Vitamin C</keyword>
<keyword evidence="11" id="KW-1185">Reference proteome</keyword>
<feature type="binding site" evidence="7">
    <location>
        <position position="169"/>
    </location>
    <ligand>
        <name>2-oxoglutarate</name>
        <dbReference type="ChEBI" id="CHEBI:16810"/>
    </ligand>
</feature>
<dbReference type="RefSeq" id="WP_039398116.1">
    <property type="nucleotide sequence ID" value="NZ_CABPRX010000002.1"/>
</dbReference>
<evidence type="ECO:0000256" key="6">
    <source>
        <dbReference type="ARBA" id="ARBA00023004"/>
    </source>
</evidence>
<evidence type="ECO:0000256" key="7">
    <source>
        <dbReference type="HAMAP-Rule" id="MF_00657"/>
    </source>
</evidence>
<dbReference type="NCBIfam" id="NF003974">
    <property type="entry name" value="PRK05467.1-3"/>
    <property type="match status" value="1"/>
</dbReference>
<feature type="binding site" evidence="7">
    <location>
        <position position="96"/>
    </location>
    <ligand>
        <name>Fe cation</name>
        <dbReference type="ChEBI" id="CHEBI:24875"/>
    </ligand>
</feature>
<dbReference type="NCBIfam" id="NF003975">
    <property type="entry name" value="PRK05467.1-4"/>
    <property type="match status" value="1"/>
</dbReference>
<dbReference type="SMART" id="SM00702">
    <property type="entry name" value="P4Hc"/>
    <property type="match status" value="1"/>
</dbReference>
<accession>A0A239SHF8</accession>
<gene>
    <name evidence="10" type="ORF">SAMEA4530655_02180</name>
</gene>
<dbReference type="PANTHER" id="PTHR41536:SF1">
    <property type="entry name" value="PKHD-TYPE HYDROXYLASE YBIX"/>
    <property type="match status" value="1"/>
</dbReference>
<name>A0A239SHF8_9BURK</name>
<sequence>MMIEIPGVFSRDEARALCEQLQAQTWVDGKATAGMQSAQAKENRQLPEDDPWGRRLGDEILRRLSQDAVFMSAALPRRIYPPLFNRYEGGEAFGYHVDNAVRGIKGVRERVRTDLSATLFLAEPDSYDGGELVVRDSFGERAVKLPAGHMVLYPGTSVHKVNPVTRGVRLASFFWIESLVRDDAQRSVLFDMDVAIQRMTQQGADRVYGESLVQLTGSYHNLLRMWADV</sequence>
<dbReference type="Proteomes" id="UP000215126">
    <property type="component" value="Chromosome 1"/>
</dbReference>
<dbReference type="InterPro" id="IPR006620">
    <property type="entry name" value="Pro_4_hyd_alph"/>
</dbReference>
<evidence type="ECO:0000256" key="8">
    <source>
        <dbReference type="SAM" id="MobiDB-lite"/>
    </source>
</evidence>
<protein>
    <submittedName>
        <fullName evidence="10">PKHD-type hydroxylase Sbal_3634</fullName>
        <ecNumber evidence="10">1.14.11.-</ecNumber>
    </submittedName>
</protein>
<dbReference type="OrthoDB" id="9812472at2"/>
<feature type="domain" description="Fe2OG dioxygenase" evidence="9">
    <location>
        <begin position="78"/>
        <end position="178"/>
    </location>
</feature>
<dbReference type="GO" id="GO:0006974">
    <property type="term" value="P:DNA damage response"/>
    <property type="evidence" value="ECO:0007669"/>
    <property type="project" value="TreeGrafter"/>
</dbReference>
<dbReference type="Pfam" id="PF18331">
    <property type="entry name" value="PKHD_C"/>
    <property type="match status" value="1"/>
</dbReference>
<feature type="compositionally biased region" description="Basic and acidic residues" evidence="8">
    <location>
        <begin position="41"/>
        <end position="51"/>
    </location>
</feature>
<evidence type="ECO:0000256" key="4">
    <source>
        <dbReference type="ARBA" id="ARBA00022964"/>
    </source>
</evidence>
<evidence type="ECO:0000313" key="10">
    <source>
        <dbReference type="EMBL" id="SNU84837.1"/>
    </source>
</evidence>
<dbReference type="GO" id="GO:0005506">
    <property type="term" value="F:iron ion binding"/>
    <property type="evidence" value="ECO:0007669"/>
    <property type="project" value="UniProtKB-UniRule"/>
</dbReference>
<evidence type="ECO:0000256" key="5">
    <source>
        <dbReference type="ARBA" id="ARBA00023002"/>
    </source>
</evidence>
<keyword evidence="5 7" id="KW-0560">Oxidoreductase</keyword>
<dbReference type="InterPro" id="IPR023550">
    <property type="entry name" value="PKHD_hydroxylase"/>
</dbReference>
<comment type="cofactor">
    <cofactor evidence="1 7">
        <name>L-ascorbate</name>
        <dbReference type="ChEBI" id="CHEBI:38290"/>
    </cofactor>
</comment>
<evidence type="ECO:0000313" key="11">
    <source>
        <dbReference type="Proteomes" id="UP000215126"/>
    </source>
</evidence>
<organism evidence="10 11">
    <name type="scientific">Pandoraea sputorum</name>
    <dbReference type="NCBI Taxonomy" id="93222"/>
    <lineage>
        <taxon>Bacteria</taxon>
        <taxon>Pseudomonadati</taxon>
        <taxon>Pseudomonadota</taxon>
        <taxon>Betaproteobacteria</taxon>
        <taxon>Burkholderiales</taxon>
        <taxon>Burkholderiaceae</taxon>
        <taxon>Pandoraea</taxon>
    </lineage>
</organism>
<dbReference type="EC" id="1.14.11.-" evidence="10"/>
<dbReference type="Gene3D" id="2.60.120.620">
    <property type="entry name" value="q2cbj1_9rhob like domain"/>
    <property type="match status" value="1"/>
</dbReference>
<dbReference type="Gene3D" id="4.10.860.20">
    <property type="entry name" value="Rabenosyn, Rab binding domain"/>
    <property type="match status" value="1"/>
</dbReference>
<dbReference type="GO" id="GO:0006879">
    <property type="term" value="P:intracellular iron ion homeostasis"/>
    <property type="evidence" value="ECO:0007669"/>
    <property type="project" value="TreeGrafter"/>
</dbReference>
<dbReference type="EMBL" id="LT906435">
    <property type="protein sequence ID" value="SNU84837.1"/>
    <property type="molecule type" value="Genomic_DNA"/>
</dbReference>
<dbReference type="InterPro" id="IPR005123">
    <property type="entry name" value="Oxoglu/Fe-dep_dioxygenase_dom"/>
</dbReference>